<gene>
    <name evidence="5" type="ORF">SB6408_00206</name>
</gene>
<feature type="domain" description="Predicted membrane protein YciQ-like C-terminal" evidence="4">
    <location>
        <begin position="287"/>
        <end position="576"/>
    </location>
</feature>
<feature type="transmembrane region" description="Helical" evidence="1">
    <location>
        <begin position="241"/>
        <end position="267"/>
    </location>
</feature>
<dbReference type="EMBL" id="CABGHF010000001">
    <property type="protein sequence ID" value="VUS29559.1"/>
    <property type="molecule type" value="Genomic_DNA"/>
</dbReference>
<feature type="chain" id="PRO_5022133010" description="DUF2207 domain-containing protein" evidence="2">
    <location>
        <begin position="24"/>
        <end position="633"/>
    </location>
</feature>
<evidence type="ECO:0000313" key="6">
    <source>
        <dbReference type="Proteomes" id="UP000318370"/>
    </source>
</evidence>
<protein>
    <recommendedName>
        <fullName evidence="7">DUF2207 domain-containing protein</fullName>
    </recommendedName>
</protein>
<dbReference type="InterPro" id="IPR018702">
    <property type="entry name" value="DUF2207"/>
</dbReference>
<feature type="domain" description="DUF2207" evidence="3">
    <location>
        <begin position="35"/>
        <end position="172"/>
    </location>
</feature>
<keyword evidence="1" id="KW-0472">Membrane</keyword>
<dbReference type="Pfam" id="PF20990">
    <property type="entry name" value="DUF2207_C"/>
    <property type="match status" value="1"/>
</dbReference>
<keyword evidence="1" id="KW-1133">Transmembrane helix</keyword>
<feature type="transmembrane region" description="Helical" evidence="1">
    <location>
        <begin position="493"/>
        <end position="514"/>
    </location>
</feature>
<sequence>MKWTYACRLFLLLWLFNVPFSHARSDVLPPTEEAIALFDVEATMRADGVLDVRENLHFQARDSQIKHGFFRDLPRMWVRPDGSAALLSFRVVGVTRDGKPEPWQLRWRKGTMRIVVGDEHIFLPAGDYRYQVHYQVSNAFIRDGDDDVLIWNVTGDSWSFNIFQVRFALQLAGVQGNPFRQIDFFTGDYGERLKNGRALPDGRIESREPFYRQDFTVLYRWPRSLLPDTAEPQTTNLLTHLFIPTLSSLTVWIPCGLMIGYFLFLWLRRPRYTPLDVPELTSMSREFSPGYLRMAAKQTYDDKGFCADVTNLIVKGRVALENVPDNKTQRCLVKVHSGAIRKSDMPTQEEQQLMDLLFRKGEKVVLKGGYNRTLRRAFKRMEKHYRQLHEGAGYRPVSFLWCGIAALLATLVLANVQSPGWTSMTLMTDGFIGFFYFIPLLFSGVFLLDARDGGKAISRSLLATLILPLIGGGLIFLFLWAKMGYSLFHWYMPSGYFSAWCLTGYITALGFSFLPQLTQSGQQRFALAEGVIHYLQRLEAATHSGRRRKGESRCLDISLLSWAVAAGLGSEWADRLTPSLAAAIEAPEIARTGALLSLQTHLSSGAYTSAFRNSSSGGGFSGGGAGGGGGGGW</sequence>
<keyword evidence="1" id="KW-0812">Transmembrane</keyword>
<dbReference type="Proteomes" id="UP000318370">
    <property type="component" value="Unassembled WGS sequence"/>
</dbReference>
<evidence type="ECO:0008006" key="7">
    <source>
        <dbReference type="Google" id="ProtNLM"/>
    </source>
</evidence>
<feature type="transmembrane region" description="Helical" evidence="1">
    <location>
        <begin position="460"/>
        <end position="481"/>
    </location>
</feature>
<feature type="signal peptide" evidence="2">
    <location>
        <begin position="1"/>
        <end position="23"/>
    </location>
</feature>
<evidence type="ECO:0000259" key="4">
    <source>
        <dbReference type="Pfam" id="PF20990"/>
    </source>
</evidence>
<reference evidence="5 6" key="1">
    <citation type="submission" date="2019-07" db="EMBL/GenBank/DDBJ databases">
        <authorList>
            <person name="Brisse S."/>
            <person name="Rodrigues C."/>
            <person name="Thorpe H."/>
        </authorList>
    </citation>
    <scope>NUCLEOTIDE SEQUENCE [LARGE SCALE GENOMIC DNA]</scope>
    <source>
        <strain evidence="5">SB6408</strain>
    </source>
</reference>
<evidence type="ECO:0000256" key="2">
    <source>
        <dbReference type="SAM" id="SignalP"/>
    </source>
</evidence>
<name>A0A564HB83_9ENTR</name>
<feature type="transmembrane region" description="Helical" evidence="1">
    <location>
        <begin position="430"/>
        <end position="448"/>
    </location>
</feature>
<organism evidence="5 6">
    <name type="scientific">Klebsiella spallanzanii</name>
    <dbReference type="NCBI Taxonomy" id="2587528"/>
    <lineage>
        <taxon>Bacteria</taxon>
        <taxon>Pseudomonadati</taxon>
        <taxon>Pseudomonadota</taxon>
        <taxon>Gammaproteobacteria</taxon>
        <taxon>Enterobacterales</taxon>
        <taxon>Enterobacteriaceae</taxon>
        <taxon>Klebsiella/Raoultella group</taxon>
        <taxon>Klebsiella</taxon>
    </lineage>
</organism>
<keyword evidence="2" id="KW-0732">Signal</keyword>
<evidence type="ECO:0000259" key="3">
    <source>
        <dbReference type="Pfam" id="PF09972"/>
    </source>
</evidence>
<dbReference type="Pfam" id="PF09972">
    <property type="entry name" value="DUF2207"/>
    <property type="match status" value="1"/>
</dbReference>
<evidence type="ECO:0000256" key="1">
    <source>
        <dbReference type="SAM" id="Phobius"/>
    </source>
</evidence>
<dbReference type="InterPro" id="IPR048389">
    <property type="entry name" value="YciQ-like_C"/>
</dbReference>
<evidence type="ECO:0000313" key="5">
    <source>
        <dbReference type="EMBL" id="VUS29559.1"/>
    </source>
</evidence>
<feature type="transmembrane region" description="Helical" evidence="1">
    <location>
        <begin position="397"/>
        <end position="418"/>
    </location>
</feature>
<dbReference type="AlphaFoldDB" id="A0A564HB83"/>
<dbReference type="RefSeq" id="WP_142461571.1">
    <property type="nucleotide sequence ID" value="NZ_CABGHF010000001.1"/>
</dbReference>
<proteinExistence type="predicted"/>
<accession>A0A564HB83</accession>